<keyword evidence="3 8" id="KW-1003">Cell membrane</keyword>
<dbReference type="InterPro" id="IPR026034">
    <property type="entry name" value="MreD_proteobac"/>
</dbReference>
<evidence type="ECO:0000256" key="8">
    <source>
        <dbReference type="PIRNR" id="PIRNR018472"/>
    </source>
</evidence>
<dbReference type="GO" id="GO:0005886">
    <property type="term" value="C:plasma membrane"/>
    <property type="evidence" value="ECO:0007669"/>
    <property type="project" value="UniProtKB-SubCell"/>
</dbReference>
<evidence type="ECO:0000313" key="11">
    <source>
        <dbReference type="Proteomes" id="UP000019184"/>
    </source>
</evidence>
<dbReference type="PANTHER" id="PTHR37484">
    <property type="entry name" value="ROD SHAPE-DETERMINING PROTEIN MRED"/>
    <property type="match status" value="1"/>
</dbReference>
<dbReference type="NCBIfam" id="TIGR03426">
    <property type="entry name" value="shape_MreD"/>
    <property type="match status" value="1"/>
</dbReference>
<dbReference type="InterPro" id="IPR007227">
    <property type="entry name" value="Cell_shape_determining_MreD"/>
</dbReference>
<feature type="transmembrane region" description="Helical" evidence="9">
    <location>
        <begin position="72"/>
        <end position="92"/>
    </location>
</feature>
<keyword evidence="7 8" id="KW-0472">Membrane</keyword>
<dbReference type="AlphaFoldDB" id="A0A7U7GBC7"/>
<evidence type="ECO:0000256" key="1">
    <source>
        <dbReference type="ARBA" id="ARBA00004651"/>
    </source>
</evidence>
<protein>
    <recommendedName>
        <fullName evidence="8">Rod shape-determining protein MreD</fullName>
    </recommendedName>
</protein>
<feature type="transmembrane region" description="Helical" evidence="9">
    <location>
        <begin position="42"/>
        <end position="66"/>
    </location>
</feature>
<dbReference type="OrthoDB" id="6647425at2"/>
<organism evidence="10 11">
    <name type="scientific">Candidatus Contendobacter odensis Run_B_J11</name>
    <dbReference type="NCBI Taxonomy" id="1400861"/>
    <lineage>
        <taxon>Bacteria</taxon>
        <taxon>Pseudomonadati</taxon>
        <taxon>Pseudomonadota</taxon>
        <taxon>Gammaproteobacteria</taxon>
        <taxon>Candidatus Competibacteraceae</taxon>
        <taxon>Candidatus Contendibacter</taxon>
    </lineage>
</organism>
<dbReference type="PIRSF" id="PIRSF018472">
    <property type="entry name" value="MreD_proteobac"/>
    <property type="match status" value="1"/>
</dbReference>
<dbReference type="GO" id="GO:0008360">
    <property type="term" value="P:regulation of cell shape"/>
    <property type="evidence" value="ECO:0007669"/>
    <property type="project" value="UniProtKB-UniRule"/>
</dbReference>
<keyword evidence="6 9" id="KW-1133">Transmembrane helix</keyword>
<comment type="similarity">
    <text evidence="2 8">Belongs to the MreD family.</text>
</comment>
<dbReference type="PANTHER" id="PTHR37484:SF1">
    <property type="entry name" value="ROD SHAPE-DETERMINING PROTEIN MRED"/>
    <property type="match status" value="1"/>
</dbReference>
<evidence type="ECO:0000256" key="3">
    <source>
        <dbReference type="ARBA" id="ARBA00022475"/>
    </source>
</evidence>
<evidence type="ECO:0000313" key="10">
    <source>
        <dbReference type="EMBL" id="CDH45022.1"/>
    </source>
</evidence>
<reference evidence="10 11" key="1">
    <citation type="journal article" date="2014" name="ISME J.">
        <title>Candidatus Competibacter-lineage genomes retrieved from metagenomes reveal functional metabolic diversity.</title>
        <authorList>
            <person name="McIlroy S.J."/>
            <person name="Albertsen M."/>
            <person name="Andresen E.K."/>
            <person name="Saunders A.M."/>
            <person name="Kristiansen R."/>
            <person name="Stokholm-Bjerregaard M."/>
            <person name="Nielsen K.L."/>
            <person name="Nielsen P.H."/>
        </authorList>
    </citation>
    <scope>NUCLEOTIDE SEQUENCE [LARGE SCALE GENOMIC DNA]</scope>
    <source>
        <strain evidence="10 11">Run_B_J11</strain>
    </source>
</reference>
<evidence type="ECO:0000256" key="4">
    <source>
        <dbReference type="ARBA" id="ARBA00022692"/>
    </source>
</evidence>
<name>A0A7U7GBC7_9GAMM</name>
<feature type="transmembrane region" description="Helical" evidence="9">
    <location>
        <begin position="133"/>
        <end position="152"/>
    </location>
</feature>
<dbReference type="RefSeq" id="WP_034432234.1">
    <property type="nucleotide sequence ID" value="NZ_CBTK010000113.1"/>
</dbReference>
<dbReference type="EMBL" id="CBTK010000113">
    <property type="protein sequence ID" value="CDH45022.1"/>
    <property type="molecule type" value="Genomic_DNA"/>
</dbReference>
<feature type="transmembrane region" description="Helical" evidence="9">
    <location>
        <begin position="104"/>
        <end position="127"/>
    </location>
</feature>
<sequence length="162" mass="18243">MTSVQSTGGEVIALSFLLAFLLAGTPVPGWLGWFWPDWVAMVLIYWCMALPHRIGMGVGWLVGLLVDAGRGALLGQHALAFVTVAYLTLQTYRRIRVFSPWRQAFSVLIFLLIEQVLVFWISGVIGYPPRDGWYLAPAVGGMVLWPLLFVVLRDTRRYFQVN</sequence>
<comment type="function">
    <text evidence="8">Involved in formation of the rod shape of the cell. May also contribute to regulation of formation of penicillin-binding proteins.</text>
</comment>
<evidence type="ECO:0000256" key="9">
    <source>
        <dbReference type="SAM" id="Phobius"/>
    </source>
</evidence>
<feature type="transmembrane region" description="Helical" evidence="9">
    <location>
        <begin position="12"/>
        <end position="35"/>
    </location>
</feature>
<keyword evidence="4 9" id="KW-0812">Transmembrane</keyword>
<evidence type="ECO:0000256" key="2">
    <source>
        <dbReference type="ARBA" id="ARBA00007776"/>
    </source>
</evidence>
<comment type="caution">
    <text evidence="10">The sequence shown here is derived from an EMBL/GenBank/DDBJ whole genome shotgun (WGS) entry which is preliminary data.</text>
</comment>
<accession>A0A7U7GBC7</accession>
<evidence type="ECO:0000256" key="5">
    <source>
        <dbReference type="ARBA" id="ARBA00022960"/>
    </source>
</evidence>
<keyword evidence="8" id="KW-0997">Cell inner membrane</keyword>
<dbReference type="Pfam" id="PF04093">
    <property type="entry name" value="MreD"/>
    <property type="match status" value="1"/>
</dbReference>
<keyword evidence="5 8" id="KW-0133">Cell shape</keyword>
<evidence type="ECO:0000256" key="7">
    <source>
        <dbReference type="ARBA" id="ARBA00023136"/>
    </source>
</evidence>
<evidence type="ECO:0000256" key="6">
    <source>
        <dbReference type="ARBA" id="ARBA00022989"/>
    </source>
</evidence>
<proteinExistence type="inferred from homology"/>
<dbReference type="Proteomes" id="UP000019184">
    <property type="component" value="Unassembled WGS sequence"/>
</dbReference>
<gene>
    <name evidence="10" type="ORF">BN874_200092</name>
</gene>
<comment type="subcellular location">
    <subcellularLocation>
        <location evidence="8">Cell inner membrane</location>
    </subcellularLocation>
    <subcellularLocation>
        <location evidence="1">Cell membrane</location>
        <topology evidence="1">Multi-pass membrane protein</topology>
    </subcellularLocation>
</comment>
<keyword evidence="11" id="KW-1185">Reference proteome</keyword>